<evidence type="ECO:0000256" key="4">
    <source>
        <dbReference type="ARBA" id="ARBA00022989"/>
    </source>
</evidence>
<reference evidence="10" key="1">
    <citation type="submission" date="2022-10" db="EMBL/GenBank/DDBJ databases">
        <authorList>
            <person name="Byrne P K."/>
        </authorList>
    </citation>
    <scope>NUCLEOTIDE SEQUENCE</scope>
    <source>
        <strain evidence="10">IFO1802</strain>
    </source>
</reference>
<evidence type="ECO:0000256" key="8">
    <source>
        <dbReference type="SAM" id="SignalP"/>
    </source>
</evidence>
<keyword evidence="5 7" id="KW-0472">Membrane</keyword>
<gene>
    <name evidence="10" type="primary">SKDI06G0180</name>
    <name evidence="10" type="ORF">SKDI_06G0180</name>
</gene>
<dbReference type="GO" id="GO:0005537">
    <property type="term" value="F:D-mannose binding"/>
    <property type="evidence" value="ECO:0007669"/>
    <property type="project" value="TreeGrafter"/>
</dbReference>
<dbReference type="RefSeq" id="XP_056087430.1">
    <property type="nucleotide sequence ID" value="XM_056227628.1"/>
</dbReference>
<feature type="signal peptide" evidence="8">
    <location>
        <begin position="1"/>
        <end position="26"/>
    </location>
</feature>
<dbReference type="Proteomes" id="UP001162087">
    <property type="component" value="Chromosome 6"/>
</dbReference>
<dbReference type="GO" id="GO:0030134">
    <property type="term" value="C:COPII-coated ER to Golgi transport vesicle"/>
    <property type="evidence" value="ECO:0007669"/>
    <property type="project" value="TreeGrafter"/>
</dbReference>
<protein>
    <recommendedName>
        <fullName evidence="9">L-type lectin-like domain-containing protein</fullName>
    </recommendedName>
</protein>
<dbReference type="GO" id="GO:0005793">
    <property type="term" value="C:endoplasmic reticulum-Golgi intermediate compartment"/>
    <property type="evidence" value="ECO:0007669"/>
    <property type="project" value="TreeGrafter"/>
</dbReference>
<dbReference type="InterPro" id="IPR013320">
    <property type="entry name" value="ConA-like_dom_sf"/>
</dbReference>
<dbReference type="PIRSF" id="PIRSF018136">
    <property type="entry name" value="L-type_lectin_fungi"/>
    <property type="match status" value="1"/>
</dbReference>
<dbReference type="GO" id="GO:0000139">
    <property type="term" value="C:Golgi membrane"/>
    <property type="evidence" value="ECO:0007669"/>
    <property type="project" value="TreeGrafter"/>
</dbReference>
<dbReference type="EMBL" id="OX365901">
    <property type="protein sequence ID" value="CAI4060791.1"/>
    <property type="molecule type" value="Genomic_DNA"/>
</dbReference>
<evidence type="ECO:0000256" key="5">
    <source>
        <dbReference type="ARBA" id="ARBA00023136"/>
    </source>
</evidence>
<evidence type="ECO:0000256" key="7">
    <source>
        <dbReference type="SAM" id="Phobius"/>
    </source>
</evidence>
<evidence type="ECO:0000313" key="10">
    <source>
        <dbReference type="EMBL" id="CAI4060791.1"/>
    </source>
</evidence>
<evidence type="ECO:0000256" key="2">
    <source>
        <dbReference type="ARBA" id="ARBA00022692"/>
    </source>
</evidence>
<keyword evidence="2 7" id="KW-0812">Transmembrane</keyword>
<keyword evidence="4 7" id="KW-1133">Transmembrane helix</keyword>
<comment type="subcellular location">
    <subcellularLocation>
        <location evidence="1">Membrane</location>
        <topology evidence="1">Single-pass type I membrane protein</topology>
    </subcellularLocation>
</comment>
<evidence type="ECO:0000256" key="6">
    <source>
        <dbReference type="PIRSR" id="PIRSR018136-1"/>
    </source>
</evidence>
<dbReference type="CDD" id="cd06903">
    <property type="entry name" value="lectin_EMP46_EMP47"/>
    <property type="match status" value="1"/>
</dbReference>
<feature type="chain" id="PRO_5041254258" description="L-type lectin-like domain-containing protein" evidence="8">
    <location>
        <begin position="27"/>
        <end position="443"/>
    </location>
</feature>
<feature type="transmembrane region" description="Helical" evidence="7">
    <location>
        <begin position="412"/>
        <end position="431"/>
    </location>
</feature>
<dbReference type="Pfam" id="PF03388">
    <property type="entry name" value="Lectin_leg-like"/>
    <property type="match status" value="1"/>
</dbReference>
<dbReference type="InterPro" id="IPR051136">
    <property type="entry name" value="Intracellular_Lectin-GPT"/>
</dbReference>
<feature type="domain" description="L-type lectin-like" evidence="9">
    <location>
        <begin position="34"/>
        <end position="252"/>
    </location>
</feature>
<sequence length="443" mass="49866">MIMALRSTVLLTLFTILAAWTGLLEAHPLGDTSDASKLNSDYSLSDLVNLRKVPSNWQTGEQASLEEGRIVLTSRQNSKGSLWLKQGFNLKDSFTMEWTFRSVGYSGKTDGGISFWFVQDSSIPRDKQLYNGPAKYDGLQLLVDNNGPLGPTLRGQLNDGQKPVEKVNIYEESFASCLMGYQDSSVPSTIRVTYDMDDNNLLKVQVDNKICFQTRKIHFPTGTYRIGVSAENGAVDNNAESFEVFKMQLFNGVIEDSLIPNVNAMGQPKMITKYVDKETGKEQLIEKTAFDAEKDKISNYELYKKLDRVEGKILANDINALGAKLDGIIKVQQELLSFVKTSTVPRSTKEAADNEKGTSSDNAIAQDREKFKDFLSLNAKLDKMLVDQEKYREAAKIHGQDGPQVDEIARKLMIWLLPLIFIMLIMAYYTFRIRQEIIKTKLL</sequence>
<dbReference type="PANTHER" id="PTHR12223:SF28">
    <property type="entry name" value="LECTIN, MANNOSE BINDING 1 LIKE"/>
    <property type="match status" value="1"/>
</dbReference>
<evidence type="ECO:0000259" key="9">
    <source>
        <dbReference type="PROSITE" id="PS51328"/>
    </source>
</evidence>
<proteinExistence type="predicted"/>
<evidence type="ECO:0000256" key="1">
    <source>
        <dbReference type="ARBA" id="ARBA00004479"/>
    </source>
</evidence>
<dbReference type="GO" id="GO:0005789">
    <property type="term" value="C:endoplasmic reticulum membrane"/>
    <property type="evidence" value="ECO:0007669"/>
    <property type="project" value="TreeGrafter"/>
</dbReference>
<keyword evidence="3 8" id="KW-0732">Signal</keyword>
<dbReference type="InterPro" id="IPR016710">
    <property type="entry name" value="Emp46/Emp47"/>
</dbReference>
<dbReference type="GeneID" id="80923730"/>
<dbReference type="InterPro" id="IPR005052">
    <property type="entry name" value="Lectin_leg"/>
</dbReference>
<accession>A0AA35JG39</accession>
<evidence type="ECO:0000313" key="11">
    <source>
        <dbReference type="Proteomes" id="UP001162087"/>
    </source>
</evidence>
<feature type="disulfide bond" evidence="6">
    <location>
        <begin position="177"/>
        <end position="211"/>
    </location>
</feature>
<dbReference type="PANTHER" id="PTHR12223">
    <property type="entry name" value="VESICULAR MANNOSE-BINDING LECTIN"/>
    <property type="match status" value="1"/>
</dbReference>
<organism evidence="10 11">
    <name type="scientific">Saccharomyces kudriavzevii (strain ATCC MYA-4449 / AS 2.2408 / CBS 8840 / NBRC 1802 / NCYC 2889)</name>
    <name type="common">Yeast</name>
    <dbReference type="NCBI Taxonomy" id="226230"/>
    <lineage>
        <taxon>Eukaryota</taxon>
        <taxon>Fungi</taxon>
        <taxon>Dikarya</taxon>
        <taxon>Ascomycota</taxon>
        <taxon>Saccharomycotina</taxon>
        <taxon>Saccharomycetes</taxon>
        <taxon>Saccharomycetales</taxon>
        <taxon>Saccharomycetaceae</taxon>
        <taxon>Saccharomyces</taxon>
    </lineage>
</organism>
<evidence type="ECO:0000256" key="3">
    <source>
        <dbReference type="ARBA" id="ARBA00022729"/>
    </source>
</evidence>
<dbReference type="AlphaFoldDB" id="A0AA35JG39"/>
<keyword evidence="11" id="KW-1185">Reference proteome</keyword>
<dbReference type="GO" id="GO:0006888">
    <property type="term" value="P:endoplasmic reticulum to Golgi vesicle-mediated transport"/>
    <property type="evidence" value="ECO:0007669"/>
    <property type="project" value="InterPro"/>
</dbReference>
<dbReference type="PROSITE" id="PS51328">
    <property type="entry name" value="L_LECTIN_LIKE"/>
    <property type="match status" value="1"/>
</dbReference>
<dbReference type="SUPFAM" id="SSF49899">
    <property type="entry name" value="Concanavalin A-like lectins/glucanases"/>
    <property type="match status" value="1"/>
</dbReference>
<dbReference type="InterPro" id="IPR035661">
    <property type="entry name" value="EMP46/EMP47_N"/>
</dbReference>
<name>A0AA35JG39_SACK1</name>
<dbReference type="Gene3D" id="2.60.120.200">
    <property type="match status" value="1"/>
</dbReference>